<comment type="caution">
    <text evidence="2">The sequence shown here is derived from an EMBL/GenBank/DDBJ whole genome shotgun (WGS) entry which is preliminary data.</text>
</comment>
<accession>A0A5B7DW38</accession>
<organism evidence="2 3">
    <name type="scientific">Portunus trituberculatus</name>
    <name type="common">Swimming crab</name>
    <name type="synonym">Neptunus trituberculatus</name>
    <dbReference type="NCBI Taxonomy" id="210409"/>
    <lineage>
        <taxon>Eukaryota</taxon>
        <taxon>Metazoa</taxon>
        <taxon>Ecdysozoa</taxon>
        <taxon>Arthropoda</taxon>
        <taxon>Crustacea</taxon>
        <taxon>Multicrustacea</taxon>
        <taxon>Malacostraca</taxon>
        <taxon>Eumalacostraca</taxon>
        <taxon>Eucarida</taxon>
        <taxon>Decapoda</taxon>
        <taxon>Pleocyemata</taxon>
        <taxon>Brachyura</taxon>
        <taxon>Eubrachyura</taxon>
        <taxon>Portunoidea</taxon>
        <taxon>Portunidae</taxon>
        <taxon>Portuninae</taxon>
        <taxon>Portunus</taxon>
    </lineage>
</organism>
<evidence type="ECO:0000256" key="1">
    <source>
        <dbReference type="SAM" id="MobiDB-lite"/>
    </source>
</evidence>
<name>A0A5B7DW38_PORTR</name>
<dbReference type="AlphaFoldDB" id="A0A5B7DW38"/>
<gene>
    <name evidence="2" type="ORF">E2C01_018984</name>
</gene>
<sequence length="176" mass="18720">MRDNCFVRGGRASGGGDGGGGGSMIAEPPEGCRASPHPTTLASPLPQLRPACPSQAHHTPPSTPSRPPPHVLRNEESTSLPETKMGGEGSMAVLSECLCPRPAHGLRTVAGVRKGSSSVHADRDYKWRRIEKPEDIRIFRESGSDLLNTSTLGSGRRRFARLIFTLTAPPTPPPPC</sequence>
<proteinExistence type="predicted"/>
<feature type="compositionally biased region" description="Pro residues" evidence="1">
    <location>
        <begin position="61"/>
        <end position="70"/>
    </location>
</feature>
<feature type="compositionally biased region" description="Gly residues" evidence="1">
    <location>
        <begin position="11"/>
        <end position="23"/>
    </location>
</feature>
<reference evidence="2 3" key="1">
    <citation type="submission" date="2019-05" db="EMBL/GenBank/DDBJ databases">
        <title>Another draft genome of Portunus trituberculatus and its Hox gene families provides insights of decapod evolution.</title>
        <authorList>
            <person name="Jeong J.-H."/>
            <person name="Song I."/>
            <person name="Kim S."/>
            <person name="Choi T."/>
            <person name="Kim D."/>
            <person name="Ryu S."/>
            <person name="Kim W."/>
        </authorList>
    </citation>
    <scope>NUCLEOTIDE SEQUENCE [LARGE SCALE GENOMIC DNA]</scope>
    <source>
        <tissue evidence="2">Muscle</tissue>
    </source>
</reference>
<dbReference type="Proteomes" id="UP000324222">
    <property type="component" value="Unassembled WGS sequence"/>
</dbReference>
<dbReference type="EMBL" id="VSRR010001519">
    <property type="protein sequence ID" value="MPC25861.1"/>
    <property type="molecule type" value="Genomic_DNA"/>
</dbReference>
<evidence type="ECO:0000313" key="3">
    <source>
        <dbReference type="Proteomes" id="UP000324222"/>
    </source>
</evidence>
<feature type="region of interest" description="Disordered" evidence="1">
    <location>
        <begin position="1"/>
        <end position="87"/>
    </location>
</feature>
<keyword evidence="3" id="KW-1185">Reference proteome</keyword>
<evidence type="ECO:0000313" key="2">
    <source>
        <dbReference type="EMBL" id="MPC25861.1"/>
    </source>
</evidence>
<protein>
    <submittedName>
        <fullName evidence="2">Uncharacterized protein</fullName>
    </submittedName>
</protein>